<dbReference type="RefSeq" id="WP_054944481.1">
    <property type="nucleotide sequence ID" value="NZ_FVZE01000001.1"/>
</dbReference>
<feature type="signal peptide" evidence="1">
    <location>
        <begin position="1"/>
        <end position="25"/>
    </location>
</feature>
<dbReference type="EMBL" id="FVZE01000001">
    <property type="protein sequence ID" value="SLJ88576.1"/>
    <property type="molecule type" value="Genomic_DNA"/>
</dbReference>
<proteinExistence type="predicted"/>
<name>A0A1U6GYJ8_9SPHN</name>
<gene>
    <name evidence="2" type="ORF">SAMN06295987_101822</name>
</gene>
<evidence type="ECO:0000256" key="1">
    <source>
        <dbReference type="SAM" id="SignalP"/>
    </source>
</evidence>
<sequence length="189" mass="19987">MKRGYRSAAGMIAAILAIAPGVAAAAQPVCLSKGEARSLLTYALPQVISGTGKRCQSQLPANSYLRTHGEELKARYAAQKNRYWPDARAAFLKLSSSKDAQFGEFTRNLPDESLQPIVDIAVEGMVAQNIKPKSCDKIDLALDLLSPLPPENTAGLIALFVEIGAQAGRNAAQAADKQASLGGFAICES</sequence>
<feature type="chain" id="PRO_5010574738" evidence="1">
    <location>
        <begin position="26"/>
        <end position="189"/>
    </location>
</feature>
<keyword evidence="3" id="KW-1185">Reference proteome</keyword>
<evidence type="ECO:0000313" key="3">
    <source>
        <dbReference type="Proteomes" id="UP000190989"/>
    </source>
</evidence>
<dbReference type="Proteomes" id="UP000190989">
    <property type="component" value="Unassembled WGS sequence"/>
</dbReference>
<organism evidence="2 3">
    <name type="scientific">Novosphingobium mathurense</name>
    <dbReference type="NCBI Taxonomy" id="428990"/>
    <lineage>
        <taxon>Bacteria</taxon>
        <taxon>Pseudomonadati</taxon>
        <taxon>Pseudomonadota</taxon>
        <taxon>Alphaproteobacteria</taxon>
        <taxon>Sphingomonadales</taxon>
        <taxon>Sphingomonadaceae</taxon>
        <taxon>Novosphingobium</taxon>
    </lineage>
</organism>
<accession>A0A1U6GYJ8</accession>
<reference evidence="3" key="1">
    <citation type="submission" date="2017-02" db="EMBL/GenBank/DDBJ databases">
        <authorList>
            <person name="Varghese N."/>
            <person name="Submissions S."/>
        </authorList>
    </citation>
    <scope>NUCLEOTIDE SEQUENCE [LARGE SCALE GENOMIC DNA]</scope>
    <source>
        <strain evidence="3">SM117</strain>
    </source>
</reference>
<dbReference type="AlphaFoldDB" id="A0A1U6GYJ8"/>
<dbReference type="STRING" id="428990.SAMN06295987_101822"/>
<evidence type="ECO:0000313" key="2">
    <source>
        <dbReference type="EMBL" id="SLJ88576.1"/>
    </source>
</evidence>
<keyword evidence="1" id="KW-0732">Signal</keyword>
<protein>
    <submittedName>
        <fullName evidence="2">Uncharacterized protein</fullName>
    </submittedName>
</protein>